<feature type="compositionally biased region" description="Basic residues" evidence="3">
    <location>
        <begin position="63"/>
        <end position="73"/>
    </location>
</feature>
<dbReference type="Proteomes" id="UP000038040">
    <property type="component" value="Unplaced"/>
</dbReference>
<feature type="region of interest" description="Disordered" evidence="3">
    <location>
        <begin position="410"/>
        <end position="444"/>
    </location>
</feature>
<dbReference type="PANTHER" id="PTHR15623:SF11">
    <property type="entry name" value="SPERMATOGENESIS-ASSOCIATED SERINE-RICH PROTEIN 2"/>
    <property type="match status" value="1"/>
</dbReference>
<evidence type="ECO:0000313" key="6">
    <source>
        <dbReference type="Proteomes" id="UP000274756"/>
    </source>
</evidence>
<feature type="compositionally biased region" description="Basic and acidic residues" evidence="3">
    <location>
        <begin position="342"/>
        <end position="352"/>
    </location>
</feature>
<dbReference type="PANTHER" id="PTHR15623">
    <property type="entry name" value="SPERMATOGENESIS-ASSOCIATED SERINE-RICH PROTEIN 2-RELATED"/>
    <property type="match status" value="1"/>
</dbReference>
<feature type="region of interest" description="Disordered" evidence="3">
    <location>
        <begin position="61"/>
        <end position="92"/>
    </location>
</feature>
<organism evidence="5 7">
    <name type="scientific">Dracunculus medinensis</name>
    <name type="common">Guinea worm</name>
    <dbReference type="NCBI Taxonomy" id="318479"/>
    <lineage>
        <taxon>Eukaryota</taxon>
        <taxon>Metazoa</taxon>
        <taxon>Ecdysozoa</taxon>
        <taxon>Nematoda</taxon>
        <taxon>Chromadorea</taxon>
        <taxon>Rhabditida</taxon>
        <taxon>Spirurina</taxon>
        <taxon>Dracunculoidea</taxon>
        <taxon>Dracunculidae</taxon>
        <taxon>Dracunculus</taxon>
    </lineage>
</organism>
<reference evidence="7" key="1">
    <citation type="submission" date="2017-02" db="UniProtKB">
        <authorList>
            <consortium name="WormBaseParasite"/>
        </authorList>
    </citation>
    <scope>IDENTIFICATION</scope>
</reference>
<proteinExistence type="inferred from homology"/>
<evidence type="ECO:0000256" key="1">
    <source>
        <dbReference type="ARBA" id="ARBA00007105"/>
    </source>
</evidence>
<feature type="coiled-coil region" evidence="2">
    <location>
        <begin position="218"/>
        <end position="245"/>
    </location>
</feature>
<name>A0A0N4UB17_DRAME</name>
<dbReference type="InterPro" id="IPR009060">
    <property type="entry name" value="UBA-like_sf"/>
</dbReference>
<dbReference type="SUPFAM" id="SSF46934">
    <property type="entry name" value="UBA-like"/>
    <property type="match status" value="1"/>
</dbReference>
<evidence type="ECO:0000313" key="4">
    <source>
        <dbReference type="EMBL" id="VDN58286.1"/>
    </source>
</evidence>
<dbReference type="GO" id="GO:0005737">
    <property type="term" value="C:cytoplasm"/>
    <property type="evidence" value="ECO:0007669"/>
    <property type="project" value="TreeGrafter"/>
</dbReference>
<dbReference type="Pfam" id="PF07139">
    <property type="entry name" value="SPATS2-like"/>
    <property type="match status" value="1"/>
</dbReference>
<dbReference type="WBParaSite" id="DME_0000437601-mRNA-1">
    <property type="protein sequence ID" value="DME_0000437601-mRNA-1"/>
    <property type="gene ID" value="DME_0000437601"/>
</dbReference>
<protein>
    <submittedName>
        <fullName evidence="4 7">Uncharacterized protein</fullName>
    </submittedName>
</protein>
<gene>
    <name evidence="4" type="ORF">DME_LOCUS8259</name>
</gene>
<evidence type="ECO:0000313" key="5">
    <source>
        <dbReference type="Proteomes" id="UP000038040"/>
    </source>
</evidence>
<dbReference type="AlphaFoldDB" id="A0A0N4UB17"/>
<dbReference type="InterPro" id="IPR009816">
    <property type="entry name" value="SPATS2-like"/>
</dbReference>
<keyword evidence="2" id="KW-0175">Coiled coil</keyword>
<feature type="compositionally biased region" description="Polar residues" evidence="3">
    <location>
        <begin position="316"/>
        <end position="340"/>
    </location>
</feature>
<sequence>MTTKEEAKRFQEAVAKVREVVRTAPKEEVALALLNYEMDINRTIQAFYEDGAKSALDTWERTGHKKKKKQVTKKKAELHSASMQTKPDAVRVSSTSAASTPVSFISNTTPLASSEIASTISQPFSPSRSSKKLQRVSNNIPFTTNGIVPIKDAKNKKQTFDNSSASNAKVPNHEFDCYNHLSSINLKVFKEVRQLIDERERHLLAELSRIHDDDAHLLKERQHTANNLVRRIERLNAMSDREQQDLLDEIKRYLQSSCFIGKQFSERQRFNCDKKAISKIIKNFGEIVTFKSSTSNIPNTISDSFPTASATSPIMENATSHSSLNSSYGEDSGIYQTSPASKGKEISKDTDNGKTVVNVSTGVLSMSSDGLSAEQLVQMTKDVQESLMAQVLISLGIDPSILSSITGKTAMPFRRRPPGGQRGGRPAGRGNIPVKVPELSILQS</sequence>
<feature type="region of interest" description="Disordered" evidence="3">
    <location>
        <begin position="316"/>
        <end position="353"/>
    </location>
</feature>
<dbReference type="Proteomes" id="UP000274756">
    <property type="component" value="Unassembled WGS sequence"/>
</dbReference>
<dbReference type="EMBL" id="UYYG01001167">
    <property type="protein sequence ID" value="VDN58286.1"/>
    <property type="molecule type" value="Genomic_DNA"/>
</dbReference>
<accession>A0A0N4UB17</accession>
<reference evidence="4 6" key="2">
    <citation type="submission" date="2018-11" db="EMBL/GenBank/DDBJ databases">
        <authorList>
            <consortium name="Pathogen Informatics"/>
        </authorList>
    </citation>
    <scope>NUCLEOTIDE SEQUENCE [LARGE SCALE GENOMIC DNA]</scope>
</reference>
<dbReference type="OrthoDB" id="6136201at2759"/>
<keyword evidence="6" id="KW-1185">Reference proteome</keyword>
<evidence type="ECO:0000256" key="3">
    <source>
        <dbReference type="SAM" id="MobiDB-lite"/>
    </source>
</evidence>
<comment type="similarity">
    <text evidence="1">Belongs to the SPATS2 family.</text>
</comment>
<evidence type="ECO:0000313" key="7">
    <source>
        <dbReference type="WBParaSite" id="DME_0000437601-mRNA-1"/>
    </source>
</evidence>
<evidence type="ECO:0000256" key="2">
    <source>
        <dbReference type="SAM" id="Coils"/>
    </source>
</evidence>